<feature type="signal peptide" evidence="1">
    <location>
        <begin position="1"/>
        <end position="19"/>
    </location>
</feature>
<reference evidence="2" key="2">
    <citation type="journal article" date="2015" name="Data Brief">
        <title>Shoot transcriptome of the giant reed, Arundo donax.</title>
        <authorList>
            <person name="Barrero R.A."/>
            <person name="Guerrero F.D."/>
            <person name="Moolhuijzen P."/>
            <person name="Goolsby J.A."/>
            <person name="Tidwell J."/>
            <person name="Bellgard S.E."/>
            <person name="Bellgard M.I."/>
        </authorList>
    </citation>
    <scope>NUCLEOTIDE SEQUENCE</scope>
    <source>
        <tissue evidence="2">Shoot tissue taken approximately 20 cm above the soil surface</tissue>
    </source>
</reference>
<accession>A0A0A8Z2L4</accession>
<organism evidence="2">
    <name type="scientific">Arundo donax</name>
    <name type="common">Giant reed</name>
    <name type="synonym">Donax arundinaceus</name>
    <dbReference type="NCBI Taxonomy" id="35708"/>
    <lineage>
        <taxon>Eukaryota</taxon>
        <taxon>Viridiplantae</taxon>
        <taxon>Streptophyta</taxon>
        <taxon>Embryophyta</taxon>
        <taxon>Tracheophyta</taxon>
        <taxon>Spermatophyta</taxon>
        <taxon>Magnoliopsida</taxon>
        <taxon>Liliopsida</taxon>
        <taxon>Poales</taxon>
        <taxon>Poaceae</taxon>
        <taxon>PACMAD clade</taxon>
        <taxon>Arundinoideae</taxon>
        <taxon>Arundineae</taxon>
        <taxon>Arundo</taxon>
    </lineage>
</organism>
<protein>
    <submittedName>
        <fullName evidence="2">Uncharacterized protein</fullName>
    </submittedName>
</protein>
<name>A0A0A8Z2L4_ARUDO</name>
<keyword evidence="1" id="KW-0732">Signal</keyword>
<proteinExistence type="predicted"/>
<reference evidence="2" key="1">
    <citation type="submission" date="2014-09" db="EMBL/GenBank/DDBJ databases">
        <authorList>
            <person name="Magalhaes I.L.F."/>
            <person name="Oliveira U."/>
            <person name="Santos F.R."/>
            <person name="Vidigal T.H.D.A."/>
            <person name="Brescovit A.D."/>
            <person name="Santos A.J."/>
        </authorList>
    </citation>
    <scope>NUCLEOTIDE SEQUENCE</scope>
    <source>
        <tissue evidence="2">Shoot tissue taken approximately 20 cm above the soil surface</tissue>
    </source>
</reference>
<dbReference type="EMBL" id="GBRH01264844">
    <property type="protein sequence ID" value="JAD33051.1"/>
    <property type="molecule type" value="Transcribed_RNA"/>
</dbReference>
<evidence type="ECO:0000313" key="2">
    <source>
        <dbReference type="EMBL" id="JAD33051.1"/>
    </source>
</evidence>
<dbReference type="AlphaFoldDB" id="A0A0A8Z2L4"/>
<sequence>MRYDKYMLFFLLFLLFTIAEMEQQYCARKCKVLIQDCILKIL</sequence>
<evidence type="ECO:0000256" key="1">
    <source>
        <dbReference type="SAM" id="SignalP"/>
    </source>
</evidence>
<feature type="chain" id="PRO_5002059853" evidence="1">
    <location>
        <begin position="20"/>
        <end position="42"/>
    </location>
</feature>